<organism evidence="2 3">
    <name type="scientific">Owenia fusiformis</name>
    <name type="common">Polychaete worm</name>
    <dbReference type="NCBI Taxonomy" id="6347"/>
    <lineage>
        <taxon>Eukaryota</taxon>
        <taxon>Metazoa</taxon>
        <taxon>Spiralia</taxon>
        <taxon>Lophotrochozoa</taxon>
        <taxon>Annelida</taxon>
        <taxon>Polychaeta</taxon>
        <taxon>Sedentaria</taxon>
        <taxon>Canalipalpata</taxon>
        <taxon>Sabellida</taxon>
        <taxon>Oweniida</taxon>
        <taxon>Oweniidae</taxon>
        <taxon>Owenia</taxon>
    </lineage>
</organism>
<gene>
    <name evidence="2" type="ORF">OFUS_LOCUS5399</name>
</gene>
<name>A0A8S4NE86_OWEFU</name>
<reference evidence="2" key="1">
    <citation type="submission" date="2022-03" db="EMBL/GenBank/DDBJ databases">
        <authorList>
            <person name="Martin C."/>
        </authorList>
    </citation>
    <scope>NUCLEOTIDE SEQUENCE</scope>
</reference>
<dbReference type="Proteomes" id="UP000749559">
    <property type="component" value="Unassembled WGS sequence"/>
</dbReference>
<dbReference type="AlphaFoldDB" id="A0A8S4NE86"/>
<proteinExistence type="predicted"/>
<evidence type="ECO:0000313" key="3">
    <source>
        <dbReference type="Proteomes" id="UP000749559"/>
    </source>
</evidence>
<dbReference type="EMBL" id="CAIIXF020000003">
    <property type="protein sequence ID" value="CAH1778490.1"/>
    <property type="molecule type" value="Genomic_DNA"/>
</dbReference>
<evidence type="ECO:0000256" key="1">
    <source>
        <dbReference type="SAM" id="MobiDB-lite"/>
    </source>
</evidence>
<keyword evidence="3" id="KW-1185">Reference proteome</keyword>
<feature type="region of interest" description="Disordered" evidence="1">
    <location>
        <begin position="129"/>
        <end position="148"/>
    </location>
</feature>
<comment type="caution">
    <text evidence="2">The sequence shown here is derived from an EMBL/GenBank/DDBJ whole genome shotgun (WGS) entry which is preliminary data.</text>
</comment>
<protein>
    <submittedName>
        <fullName evidence="2">Uncharacterized protein</fullName>
    </submittedName>
</protein>
<sequence>MYIDYCFNFSAPGRRKRRGQVGITKPKEGRTQEQVKKADLRSQQRRRKTIIDNIRDYCKDFPNFEHVVILKNRNNTYFSTSGAYQAHINTKEPIPTSGLRIKDSKSRTTISTSGVNVNIPDTIAQLSPTTANQSDFLPPPSTPNITVQ</sequence>
<evidence type="ECO:0000313" key="2">
    <source>
        <dbReference type="EMBL" id="CAH1778490.1"/>
    </source>
</evidence>
<accession>A0A8S4NE86</accession>
<feature type="non-terminal residue" evidence="2">
    <location>
        <position position="148"/>
    </location>
</feature>